<keyword evidence="1" id="KW-0732">Signal</keyword>
<accession>A0ABT0KT66</accession>
<evidence type="ECO:0008006" key="4">
    <source>
        <dbReference type="Google" id="ProtNLM"/>
    </source>
</evidence>
<feature type="chain" id="PRO_5047059081" description="Lipoprotein" evidence="1">
    <location>
        <begin position="20"/>
        <end position="365"/>
    </location>
</feature>
<sequence length="365" mass="41311">MKKLKKLSLIGLASSALFLTGCGSDLTIIKDNVSEAAAEQDTSRVIIEVNSDLINEFKEVRREIDHASKLVSANPFLINAKVPSLDKLTELLKHGDNAEVLDAYKVYLANISTSRVTAQKTYDSVVKDVDVRIDEENKKYELKVLTVNQKIKPYNETKLLLANIQKEIRSASSIDAKNALKLQKKALYERKTEQAKAFRAEMKFPVNNINFHLKMKKKGHDKVLRTIKSSKYTFESNFEKEAKTLYPTYNQDIQSYENAISEYLLNYVDDKIDAELISGVDYSTIELDYDESYPFTLIVDQTADASQVILLETARIVKSINKKGLDSEISLNKLRGVSSVRTIKKSSNKDLNNYKAIAYKALISR</sequence>
<comment type="caution">
    <text evidence="2">The sequence shown here is derived from an EMBL/GenBank/DDBJ whole genome shotgun (WGS) entry which is preliminary data.</text>
</comment>
<proteinExistence type="predicted"/>
<dbReference type="Proteomes" id="UP001202134">
    <property type="component" value="Unassembled WGS sequence"/>
</dbReference>
<evidence type="ECO:0000256" key="1">
    <source>
        <dbReference type="SAM" id="SignalP"/>
    </source>
</evidence>
<evidence type="ECO:0000313" key="3">
    <source>
        <dbReference type="Proteomes" id="UP001202134"/>
    </source>
</evidence>
<evidence type="ECO:0000313" key="2">
    <source>
        <dbReference type="EMBL" id="MCL1046854.1"/>
    </source>
</evidence>
<gene>
    <name evidence="2" type="ORF">L2737_16215</name>
</gene>
<dbReference type="RefSeq" id="WP_248956401.1">
    <property type="nucleotide sequence ID" value="NZ_JAKIKU010000009.1"/>
</dbReference>
<organism evidence="2 3">
    <name type="scientific">Shewanella electrodiphila</name>
    <dbReference type="NCBI Taxonomy" id="934143"/>
    <lineage>
        <taxon>Bacteria</taxon>
        <taxon>Pseudomonadati</taxon>
        <taxon>Pseudomonadota</taxon>
        <taxon>Gammaproteobacteria</taxon>
        <taxon>Alteromonadales</taxon>
        <taxon>Shewanellaceae</taxon>
        <taxon>Shewanella</taxon>
    </lineage>
</organism>
<feature type="signal peptide" evidence="1">
    <location>
        <begin position="1"/>
        <end position="19"/>
    </location>
</feature>
<dbReference type="EMBL" id="JAKIKU010000009">
    <property type="protein sequence ID" value="MCL1046854.1"/>
    <property type="molecule type" value="Genomic_DNA"/>
</dbReference>
<dbReference type="PROSITE" id="PS51257">
    <property type="entry name" value="PROKAR_LIPOPROTEIN"/>
    <property type="match status" value="1"/>
</dbReference>
<keyword evidence="3" id="KW-1185">Reference proteome</keyword>
<protein>
    <recommendedName>
        <fullName evidence="4">Lipoprotein</fullName>
    </recommendedName>
</protein>
<reference evidence="2 3" key="1">
    <citation type="submission" date="2022-01" db="EMBL/GenBank/DDBJ databases">
        <title>Whole genome-based taxonomy of the Shewanellaceae.</title>
        <authorList>
            <person name="Martin-Rodriguez A.J."/>
        </authorList>
    </citation>
    <scope>NUCLEOTIDE SEQUENCE [LARGE SCALE GENOMIC DNA]</scope>
    <source>
        <strain evidence="2 3">DSM 24955</strain>
    </source>
</reference>
<name>A0ABT0KT66_9GAMM</name>